<dbReference type="PROSITE" id="PS50075">
    <property type="entry name" value="CARRIER"/>
    <property type="match status" value="2"/>
</dbReference>
<dbReference type="InterPro" id="IPR000873">
    <property type="entry name" value="AMP-dep_synth/lig_dom"/>
</dbReference>
<evidence type="ECO:0000313" key="6">
    <source>
        <dbReference type="Proteomes" id="UP000016960"/>
    </source>
</evidence>
<dbReference type="Gene3D" id="3.30.300.30">
    <property type="match status" value="2"/>
</dbReference>
<organism evidence="5 6">
    <name type="scientific">Rubidibacter lacunae KORDI 51-2</name>
    <dbReference type="NCBI Taxonomy" id="582515"/>
    <lineage>
        <taxon>Bacteria</taxon>
        <taxon>Bacillati</taxon>
        <taxon>Cyanobacteriota</taxon>
        <taxon>Cyanophyceae</taxon>
        <taxon>Oscillatoriophycideae</taxon>
        <taxon>Chroococcales</taxon>
        <taxon>Aphanothecaceae</taxon>
        <taxon>Rubidibacter</taxon>
    </lineage>
</organism>
<dbReference type="GO" id="GO:0003824">
    <property type="term" value="F:catalytic activity"/>
    <property type="evidence" value="ECO:0007669"/>
    <property type="project" value="InterPro"/>
</dbReference>
<dbReference type="SUPFAM" id="SSF52777">
    <property type="entry name" value="CoA-dependent acyltransferases"/>
    <property type="match status" value="2"/>
</dbReference>
<dbReference type="GO" id="GO:0072330">
    <property type="term" value="P:monocarboxylic acid biosynthetic process"/>
    <property type="evidence" value="ECO:0007669"/>
    <property type="project" value="UniProtKB-ARBA"/>
</dbReference>
<dbReference type="NCBIfam" id="TIGR01733">
    <property type="entry name" value="AA-adenyl-dom"/>
    <property type="match status" value="1"/>
</dbReference>
<dbReference type="Gene3D" id="2.30.38.10">
    <property type="entry name" value="Luciferase, Domain 3"/>
    <property type="match status" value="1"/>
</dbReference>
<dbReference type="Gene3D" id="3.30.559.10">
    <property type="entry name" value="Chloramphenicol acetyltransferase-like domain"/>
    <property type="match status" value="1"/>
</dbReference>
<protein>
    <submittedName>
        <fullName evidence="5">Amino acid adenylation domain protein</fullName>
    </submittedName>
</protein>
<dbReference type="FunFam" id="3.30.559.10:FF:000012">
    <property type="entry name" value="Non-ribosomal peptide synthetase"/>
    <property type="match status" value="1"/>
</dbReference>
<dbReference type="OrthoDB" id="504230at2"/>
<dbReference type="FunFam" id="3.40.50.980:FF:000002">
    <property type="entry name" value="Enterobactin synthetase component F"/>
    <property type="match status" value="1"/>
</dbReference>
<dbReference type="GO" id="GO:0031177">
    <property type="term" value="F:phosphopantetheine binding"/>
    <property type="evidence" value="ECO:0007669"/>
    <property type="project" value="InterPro"/>
</dbReference>
<dbReference type="InterPro" id="IPR045851">
    <property type="entry name" value="AMP-bd_C_sf"/>
</dbReference>
<keyword evidence="3" id="KW-0597">Phosphoprotein</keyword>
<dbReference type="SUPFAM" id="SSF47336">
    <property type="entry name" value="ACP-like"/>
    <property type="match status" value="2"/>
</dbReference>
<comment type="cofactor">
    <cofactor evidence="1">
        <name>pantetheine 4'-phosphate</name>
        <dbReference type="ChEBI" id="CHEBI:47942"/>
    </cofactor>
</comment>
<dbReference type="PANTHER" id="PTHR45527:SF1">
    <property type="entry name" value="FATTY ACID SYNTHASE"/>
    <property type="match status" value="1"/>
</dbReference>
<evidence type="ECO:0000313" key="5">
    <source>
        <dbReference type="EMBL" id="ERN40365.1"/>
    </source>
</evidence>
<dbReference type="FunFam" id="3.40.50.980:FF:000001">
    <property type="entry name" value="Non-ribosomal peptide synthetase"/>
    <property type="match status" value="1"/>
</dbReference>
<dbReference type="SMART" id="SM00824">
    <property type="entry name" value="PKS_TE"/>
    <property type="match status" value="1"/>
</dbReference>
<dbReference type="InterPro" id="IPR020806">
    <property type="entry name" value="PKS_PP-bd"/>
</dbReference>
<dbReference type="Gene3D" id="3.40.50.980">
    <property type="match status" value="2"/>
</dbReference>
<dbReference type="PROSITE" id="PS00012">
    <property type="entry name" value="PHOSPHOPANTETHEINE"/>
    <property type="match status" value="2"/>
</dbReference>
<dbReference type="SMART" id="SM00823">
    <property type="entry name" value="PKS_PP"/>
    <property type="match status" value="2"/>
</dbReference>
<dbReference type="PANTHER" id="PTHR45527">
    <property type="entry name" value="NONRIBOSOMAL PEPTIDE SYNTHETASE"/>
    <property type="match status" value="1"/>
</dbReference>
<feature type="domain" description="Carrier" evidence="4">
    <location>
        <begin position="1318"/>
        <end position="1393"/>
    </location>
</feature>
<dbReference type="InterPro" id="IPR025110">
    <property type="entry name" value="AMP-bd_C"/>
</dbReference>
<evidence type="ECO:0000259" key="4">
    <source>
        <dbReference type="PROSITE" id="PS50075"/>
    </source>
</evidence>
<dbReference type="SUPFAM" id="SSF53474">
    <property type="entry name" value="alpha/beta-Hydrolases"/>
    <property type="match status" value="2"/>
</dbReference>
<dbReference type="Pfam" id="PF00668">
    <property type="entry name" value="Condensation"/>
    <property type="match status" value="1"/>
</dbReference>
<dbReference type="Pfam" id="PF00501">
    <property type="entry name" value="AMP-binding"/>
    <property type="match status" value="2"/>
</dbReference>
<dbReference type="FunFam" id="1.10.1200.10:FF:000016">
    <property type="entry name" value="Non-ribosomal peptide synthase"/>
    <property type="match status" value="2"/>
</dbReference>
<evidence type="ECO:0000256" key="2">
    <source>
        <dbReference type="ARBA" id="ARBA00022450"/>
    </source>
</evidence>
<dbReference type="InterPro" id="IPR001242">
    <property type="entry name" value="Condensation_dom"/>
</dbReference>
<dbReference type="FunFam" id="2.30.38.10:FF:000001">
    <property type="entry name" value="Non-ribosomal peptide synthetase PvdI"/>
    <property type="match status" value="2"/>
</dbReference>
<comment type="caution">
    <text evidence="5">The sequence shown here is derived from an EMBL/GenBank/DDBJ whole genome shotgun (WGS) entry which is preliminary data.</text>
</comment>
<dbReference type="InterPro" id="IPR029058">
    <property type="entry name" value="AB_hydrolase_fold"/>
</dbReference>
<dbReference type="eggNOG" id="COG1020">
    <property type="taxonomic scope" value="Bacteria"/>
</dbReference>
<dbReference type="InterPro" id="IPR001031">
    <property type="entry name" value="Thioesterase"/>
</dbReference>
<dbReference type="Pfam" id="PF00550">
    <property type="entry name" value="PP-binding"/>
    <property type="match status" value="2"/>
</dbReference>
<dbReference type="Pfam" id="PF00975">
    <property type="entry name" value="Thioesterase"/>
    <property type="match status" value="2"/>
</dbReference>
<dbReference type="SUPFAM" id="SSF56801">
    <property type="entry name" value="Acetyl-CoA synthetase-like"/>
    <property type="match status" value="2"/>
</dbReference>
<dbReference type="FunFam" id="3.40.50.12780:FF:000012">
    <property type="entry name" value="Non-ribosomal peptide synthetase"/>
    <property type="match status" value="1"/>
</dbReference>
<reference evidence="5 6" key="1">
    <citation type="submission" date="2013-05" db="EMBL/GenBank/DDBJ databases">
        <title>Draft genome sequence of Rubidibacter lacunae KORDI 51-2.</title>
        <authorList>
            <person name="Choi D.H."/>
            <person name="Noh J.H."/>
            <person name="Kwon K.-K."/>
            <person name="Lee J.-H."/>
            <person name="Ryu J.-Y."/>
        </authorList>
    </citation>
    <scope>NUCLEOTIDE SEQUENCE [LARGE SCALE GENOMIC DNA]</scope>
    <source>
        <strain evidence="5 6">KORDI 51-2</strain>
    </source>
</reference>
<evidence type="ECO:0000256" key="3">
    <source>
        <dbReference type="ARBA" id="ARBA00022553"/>
    </source>
</evidence>
<dbReference type="STRING" id="582515.KR51_00031200"/>
<dbReference type="InParanoid" id="U5DKW5"/>
<proteinExistence type="predicted"/>
<dbReference type="GO" id="GO:0005829">
    <property type="term" value="C:cytosol"/>
    <property type="evidence" value="ECO:0007669"/>
    <property type="project" value="TreeGrafter"/>
</dbReference>
<keyword evidence="2" id="KW-0596">Phosphopantetheine</keyword>
<name>U5DKW5_9CHRO</name>
<dbReference type="Gene3D" id="1.10.1200.10">
    <property type="entry name" value="ACP-like"/>
    <property type="match status" value="2"/>
</dbReference>
<dbReference type="FunFam" id="3.30.300.30:FF:000015">
    <property type="entry name" value="Nonribosomal peptide synthase SidD"/>
    <property type="match status" value="2"/>
</dbReference>
<dbReference type="Proteomes" id="UP000016960">
    <property type="component" value="Unassembled WGS sequence"/>
</dbReference>
<sequence length="1938" mass="210858">TQLRTALPTCTFVNLYGSTEITADATYHRFAAGDPLSKLRIPPIGRPVANTQIYILDGRGCPVPVGVTGELYIGGVQVARGYLNRSDLTAARFVPDPFSTDPDARLYRTGDLGRWRADGTLEYLGRRDFQVKLRGHRIEPGEIEACLRAHAGVDDAVVVARGSESDGGTALAAYVVADMDGADNGGVGLDAQVLRDHVVRHLPSWMVPSAYVLMEAFPLTASGKLDRQALPTPDGEAYVRQTYEAPVGAVEETLARIWSQLLGVEKVSRHDNFFDLGGHSLLAVQTISRLRETLGKEVTVKDLFANPVLRAFAAGLEAAGRSTMPPIAPVDRSARLPLSFAQQRLWFLSELDERAGEAYVISGGARLQGQLDRPALEQALDRIVARHEVLRTRFVSVDGVPEQRIYPADAGFALELTDLREAGDPEAELVRLAGLDSRTGFDLEAGPLIRGRLVQLGEDDHALLVSMHHIVSDGWSLGIFLKELGALYGAFARGESDPLPPLEVQYADYASWQRTWLSGEVLHDQADYWRETLADAPALLELPGDRARPPQQDYRGAARTVVLDEALTRSLKALSERHGVTLHMTLLAAWALLLSRLSGSEDVVVGTPVANRRHRSVEDSIGFFVNTIALRVDLSGSPSVGELLLRVKAGSLAAQDRQDIPFEQVVDLVCSERSLSHAPLFQTMLIWQNAPAASPGLAGLSVTDLEGGEDTSAKFDLTLSLRENSGGIEGSLVYARSLFEGATIGRYLDYWQRLLKGMAVETRPCHDLELMAADERRLVVEEWNASAVAYPEGICLHELFEAQVAKDPSAVALVFEGEELSYGALNERANRLAHHLRILGVGPDGLVGICVERGFEMVVGLLAVLKAGGAYVPLDPAYPVERLRFMLEDSGLQVLLHDGSVAADLIVKLCHACPGTQGVDLAGTEGWREQPATNLERGALTPRNLAYAIYTSGSTGQPKGVMVEHGNIVNQVLWYQEAFAQNGDDVTLQKTPLGFDISVWEIFVPLMCGARLVLARPEGHKDPAYLADIIRETGVTILQFVPSMLEAFLAHRLSADACKSIRHVICAGEALSASLLQGAGRRFPSAGLHNLFGPTETAVVVTSWTCPAGFEGGGVPIGRPVANTQVYILDGRGCPVPVGVTGELYIGGVQVARGYLNRPDLTAARFIANPFSTDPDARLYRTGDLGRWRADGTIEYLGRRDFQLKIRGHRIELGEIEACLSAHAGVGAAVVVARGSGSEGDTSLAAYVVADKDSADRGSVGVNAQALRDHAARHLPLWMVPSAYVLMDAFPLTASGKLDRRALPNPDGAAYVRRIYEAPEGGVEETLARIWSQLLEVERVGRHDNFFDLGGHSLLAVQMIARLPEALGKEVPLAKLFARPTVIAFADVLNSQHCLLDRGITAFRAEGTKPPLFLFQEGSGEVIYGFELTRHIDADIPVYGLTNHGDLSTPLCTIEAIAAHFLDSIKMVQPQGPYYIAGWSFGGLLAYEVATQMIGNDDQVAFLGLFDINCPQSLEPASSEEDYLRRIIKDKHVLLHLAAIAARRGIPIALNDIESPLHQDEVRQYISRMYAYEQAMHQYHIQPIPIPMHLFAAIEGTLVSRSGGWDTVISKEHIHFVSVPGNHWTMMDPPNISCLGASVSKSLKDLDQRVYRQGRSYDPLVTIQTGQMGQIPVFCIPGAGGNVAGFAPLANALDESCPIYGLQPRGLDGQRVPHASVRAASRCYLEAIRTVCPDGPVHLLGHSFGGWIAFQIALELLELRCPAESLTLIDSEAPKQHGDRVSEYTRTEIVTKLIGIYEQAGECSLGIEPAELAQLDAERQIGRLHESLLQHGLMPARSKSQDLQGVVRSFGTALRTKYQPARPYPGRTGLILMSNPKLPESSNAKLFANSVEAWRLWAPELLSWHGPGNHMTALKHPHVRHLSKWIMSNFQGQVGASE</sequence>
<dbReference type="InterPro" id="IPR009081">
    <property type="entry name" value="PP-bd_ACP"/>
</dbReference>
<dbReference type="CDD" id="cd17646">
    <property type="entry name" value="A_NRPS_AB3403-like"/>
    <property type="match status" value="1"/>
</dbReference>
<dbReference type="InterPro" id="IPR010071">
    <property type="entry name" value="AA_adenyl_dom"/>
</dbReference>
<dbReference type="InterPro" id="IPR042099">
    <property type="entry name" value="ANL_N_sf"/>
</dbReference>
<dbReference type="InterPro" id="IPR006162">
    <property type="entry name" value="Ppantetheine_attach_site"/>
</dbReference>
<dbReference type="Gene3D" id="3.40.50.12780">
    <property type="entry name" value="N-terminal domain of ligase-like"/>
    <property type="match status" value="1"/>
</dbReference>
<dbReference type="EMBL" id="ASSJ01000077">
    <property type="protein sequence ID" value="ERN40365.1"/>
    <property type="molecule type" value="Genomic_DNA"/>
</dbReference>
<gene>
    <name evidence="5" type="ORF">KR51_00031200</name>
</gene>
<dbReference type="GO" id="GO:0008610">
    <property type="term" value="P:lipid biosynthetic process"/>
    <property type="evidence" value="ECO:0007669"/>
    <property type="project" value="UniProtKB-ARBA"/>
</dbReference>
<accession>U5DKW5</accession>
<dbReference type="Gene3D" id="3.40.50.1820">
    <property type="entry name" value="alpha/beta hydrolase"/>
    <property type="match status" value="2"/>
</dbReference>
<evidence type="ECO:0000256" key="1">
    <source>
        <dbReference type="ARBA" id="ARBA00001957"/>
    </source>
</evidence>
<feature type="domain" description="Carrier" evidence="4">
    <location>
        <begin position="245"/>
        <end position="320"/>
    </location>
</feature>
<dbReference type="GO" id="GO:0043041">
    <property type="term" value="P:amino acid activation for nonribosomal peptide biosynthetic process"/>
    <property type="evidence" value="ECO:0007669"/>
    <property type="project" value="TreeGrafter"/>
</dbReference>
<dbReference type="PATRIC" id="fig|582515.4.peg.3510"/>
<dbReference type="InterPro" id="IPR036736">
    <property type="entry name" value="ACP-like_sf"/>
</dbReference>
<dbReference type="Gene3D" id="3.30.559.30">
    <property type="entry name" value="Nonribosomal peptide synthetase, condensation domain"/>
    <property type="match status" value="1"/>
</dbReference>
<dbReference type="InterPro" id="IPR020802">
    <property type="entry name" value="TesA-like"/>
</dbReference>
<dbReference type="Pfam" id="PF13193">
    <property type="entry name" value="AMP-binding_C"/>
    <property type="match status" value="2"/>
</dbReference>
<dbReference type="CDD" id="cd19531">
    <property type="entry name" value="LCL_NRPS-like"/>
    <property type="match status" value="1"/>
</dbReference>
<dbReference type="InterPro" id="IPR023213">
    <property type="entry name" value="CAT-like_dom_sf"/>
</dbReference>
<dbReference type="GO" id="GO:0044550">
    <property type="term" value="P:secondary metabolite biosynthetic process"/>
    <property type="evidence" value="ECO:0007669"/>
    <property type="project" value="TreeGrafter"/>
</dbReference>
<keyword evidence="6" id="KW-1185">Reference proteome</keyword>
<feature type="non-terminal residue" evidence="5">
    <location>
        <position position="1"/>
    </location>
</feature>